<organism evidence="2 3">
    <name type="scientific">Dendrothele bispora (strain CBS 962.96)</name>
    <dbReference type="NCBI Taxonomy" id="1314807"/>
    <lineage>
        <taxon>Eukaryota</taxon>
        <taxon>Fungi</taxon>
        <taxon>Dikarya</taxon>
        <taxon>Basidiomycota</taxon>
        <taxon>Agaricomycotina</taxon>
        <taxon>Agaricomycetes</taxon>
        <taxon>Agaricomycetidae</taxon>
        <taxon>Agaricales</taxon>
        <taxon>Agaricales incertae sedis</taxon>
        <taxon>Dendrothele</taxon>
    </lineage>
</organism>
<gene>
    <name evidence="2" type="ORF">K435DRAFT_337941</name>
</gene>
<protein>
    <submittedName>
        <fullName evidence="2">Uncharacterized protein</fullName>
    </submittedName>
</protein>
<keyword evidence="3" id="KW-1185">Reference proteome</keyword>
<dbReference type="AlphaFoldDB" id="A0A4S8MJ84"/>
<evidence type="ECO:0000256" key="1">
    <source>
        <dbReference type="SAM" id="MobiDB-lite"/>
    </source>
</evidence>
<accession>A0A4S8MJ84</accession>
<feature type="region of interest" description="Disordered" evidence="1">
    <location>
        <begin position="155"/>
        <end position="183"/>
    </location>
</feature>
<feature type="compositionally biased region" description="Basic and acidic residues" evidence="1">
    <location>
        <begin position="269"/>
        <end position="310"/>
    </location>
</feature>
<evidence type="ECO:0000313" key="3">
    <source>
        <dbReference type="Proteomes" id="UP000297245"/>
    </source>
</evidence>
<feature type="region of interest" description="Disordered" evidence="1">
    <location>
        <begin position="97"/>
        <end position="117"/>
    </location>
</feature>
<dbReference type="Proteomes" id="UP000297245">
    <property type="component" value="Unassembled WGS sequence"/>
</dbReference>
<reference evidence="2 3" key="1">
    <citation type="journal article" date="2019" name="Nat. Ecol. Evol.">
        <title>Megaphylogeny resolves global patterns of mushroom evolution.</title>
        <authorList>
            <person name="Varga T."/>
            <person name="Krizsan K."/>
            <person name="Foldi C."/>
            <person name="Dima B."/>
            <person name="Sanchez-Garcia M."/>
            <person name="Sanchez-Ramirez S."/>
            <person name="Szollosi G.J."/>
            <person name="Szarkandi J.G."/>
            <person name="Papp V."/>
            <person name="Albert L."/>
            <person name="Andreopoulos W."/>
            <person name="Angelini C."/>
            <person name="Antonin V."/>
            <person name="Barry K.W."/>
            <person name="Bougher N.L."/>
            <person name="Buchanan P."/>
            <person name="Buyck B."/>
            <person name="Bense V."/>
            <person name="Catcheside P."/>
            <person name="Chovatia M."/>
            <person name="Cooper J."/>
            <person name="Damon W."/>
            <person name="Desjardin D."/>
            <person name="Finy P."/>
            <person name="Geml J."/>
            <person name="Haridas S."/>
            <person name="Hughes K."/>
            <person name="Justo A."/>
            <person name="Karasinski D."/>
            <person name="Kautmanova I."/>
            <person name="Kiss B."/>
            <person name="Kocsube S."/>
            <person name="Kotiranta H."/>
            <person name="LaButti K.M."/>
            <person name="Lechner B.E."/>
            <person name="Liimatainen K."/>
            <person name="Lipzen A."/>
            <person name="Lukacs Z."/>
            <person name="Mihaltcheva S."/>
            <person name="Morgado L.N."/>
            <person name="Niskanen T."/>
            <person name="Noordeloos M.E."/>
            <person name="Ohm R.A."/>
            <person name="Ortiz-Santana B."/>
            <person name="Ovrebo C."/>
            <person name="Racz N."/>
            <person name="Riley R."/>
            <person name="Savchenko A."/>
            <person name="Shiryaev A."/>
            <person name="Soop K."/>
            <person name="Spirin V."/>
            <person name="Szebenyi C."/>
            <person name="Tomsovsky M."/>
            <person name="Tulloss R.E."/>
            <person name="Uehling J."/>
            <person name="Grigoriev I.V."/>
            <person name="Vagvolgyi C."/>
            <person name="Papp T."/>
            <person name="Martin F.M."/>
            <person name="Miettinen O."/>
            <person name="Hibbett D.S."/>
            <person name="Nagy L.G."/>
        </authorList>
    </citation>
    <scope>NUCLEOTIDE SEQUENCE [LARGE SCALE GENOMIC DNA]</scope>
    <source>
        <strain evidence="2 3">CBS 962.96</strain>
    </source>
</reference>
<dbReference type="EMBL" id="ML179075">
    <property type="protein sequence ID" value="THV02591.1"/>
    <property type="molecule type" value="Genomic_DNA"/>
</dbReference>
<proteinExistence type="predicted"/>
<feature type="region of interest" description="Disordered" evidence="1">
    <location>
        <begin position="260"/>
        <end position="312"/>
    </location>
</feature>
<feature type="region of interest" description="Disordered" evidence="1">
    <location>
        <begin position="372"/>
        <end position="429"/>
    </location>
</feature>
<name>A0A4S8MJ84_DENBC</name>
<evidence type="ECO:0000313" key="2">
    <source>
        <dbReference type="EMBL" id="THV02591.1"/>
    </source>
</evidence>
<sequence length="491" mass="57380">MHPSEKFMWCWYKHRQYYQYSRHVLFLPNWCTNATRYNVTRKTRYYLRSIVHQDRVGQSNQTLPPTTTCPAHLISSESSPSVTDKKYVMQINYTQPRPRPAANLSRPNNVEAQRVRQSRPIRKYDGFRRNADTMKYNVVDLRPVTLFVPHMFKKAPRAPLKSSSKQRKPRESPFTHVKSPLSKVADVPEDMREMHVEDTIGLKQGNAVCLNLVSWKRELYDELKLRTRDLRRKEEKRLMDLLFARVAGSDGRMRPMLTLNDIQPQLAETRPEDGQSKGKEKSKNETRHHGKTKQDGSLDKENEHDKDRKGPTLKFAWNPLVKIKALSPLSKVPEQMVSLSSTHFSAIPLFTANNSLQDTSIDDMIALSLEQSSSPMDCDPPCPSQPVLVQNSKKRKADEMVTYSDPRPSQTPDNDGPPQSKKPRLETKETPELEEWEILEWVKKNPNQKDKDCVLHFRPYLRKLSHEVRRKYVEFIWRATRFPRKIKSREH</sequence>